<evidence type="ECO:0000256" key="1">
    <source>
        <dbReference type="PIRSR" id="PIRSR037031-50"/>
    </source>
</evidence>
<dbReference type="EMBL" id="FRFE01000002">
    <property type="protein sequence ID" value="SHO43625.1"/>
    <property type="molecule type" value="Genomic_DNA"/>
</dbReference>
<dbReference type="OrthoDB" id="9800630at2"/>
<dbReference type="InterPro" id="IPR005243">
    <property type="entry name" value="THIRX-like_proc"/>
</dbReference>
<dbReference type="Proteomes" id="UP000184603">
    <property type="component" value="Unassembled WGS sequence"/>
</dbReference>
<keyword evidence="2" id="KW-0676">Redox-active center</keyword>
<evidence type="ECO:0000256" key="2">
    <source>
        <dbReference type="PIRSR" id="PIRSR037031-51"/>
    </source>
</evidence>
<organism evidence="4 5">
    <name type="scientific">Desulfopila aestuarii DSM 18488</name>
    <dbReference type="NCBI Taxonomy" id="1121416"/>
    <lineage>
        <taxon>Bacteria</taxon>
        <taxon>Pseudomonadati</taxon>
        <taxon>Thermodesulfobacteriota</taxon>
        <taxon>Desulfobulbia</taxon>
        <taxon>Desulfobulbales</taxon>
        <taxon>Desulfocapsaceae</taxon>
        <taxon>Desulfopila</taxon>
    </lineage>
</organism>
<sequence>MKIQVLGPGCKSCNQLADNVAEAVSAMGVECEIEKVTDFNQIMSLGVMMTPGLVVDGTVKAVGRVPSVEELKTMLK</sequence>
<name>A0A1M7XXG0_9BACT</name>
<dbReference type="PANTHER" id="PTHR36450">
    <property type="entry name" value="THIOREDOXIN"/>
    <property type="match status" value="1"/>
</dbReference>
<dbReference type="PANTHER" id="PTHR36450:SF1">
    <property type="entry name" value="THIOREDOXIN"/>
    <property type="match status" value="1"/>
</dbReference>
<feature type="active site" description="Nucleophile" evidence="1">
    <location>
        <position position="13"/>
    </location>
</feature>
<evidence type="ECO:0000259" key="3">
    <source>
        <dbReference type="Pfam" id="PF13192"/>
    </source>
</evidence>
<gene>
    <name evidence="4" type="ORF">SAMN02745220_00446</name>
</gene>
<feature type="disulfide bond" description="Redox-active" evidence="2">
    <location>
        <begin position="10"/>
        <end position="13"/>
    </location>
</feature>
<dbReference type="Pfam" id="PF13192">
    <property type="entry name" value="Thioredoxin_3"/>
    <property type="match status" value="1"/>
</dbReference>
<reference evidence="4 5" key="1">
    <citation type="submission" date="2016-12" db="EMBL/GenBank/DDBJ databases">
        <authorList>
            <person name="Song W.-J."/>
            <person name="Kurnit D.M."/>
        </authorList>
    </citation>
    <scope>NUCLEOTIDE SEQUENCE [LARGE SCALE GENOMIC DNA]</scope>
    <source>
        <strain evidence="4 5">DSM 18488</strain>
    </source>
</reference>
<proteinExistence type="predicted"/>
<dbReference type="PIRSF" id="PIRSF037031">
    <property type="entry name" value="Redox_disulphide_2"/>
    <property type="match status" value="1"/>
</dbReference>
<protein>
    <submittedName>
        <fullName evidence="4">Small redox-active disulfide protein 2</fullName>
    </submittedName>
</protein>
<dbReference type="Gene3D" id="3.40.30.10">
    <property type="entry name" value="Glutaredoxin"/>
    <property type="match status" value="1"/>
</dbReference>
<keyword evidence="2" id="KW-1015">Disulfide bond</keyword>
<feature type="active site" description="Nucleophile" evidence="1">
    <location>
        <position position="10"/>
    </location>
</feature>
<feature type="domain" description="Thioredoxin-like fold" evidence="3">
    <location>
        <begin position="1"/>
        <end position="76"/>
    </location>
</feature>
<evidence type="ECO:0000313" key="4">
    <source>
        <dbReference type="EMBL" id="SHO43625.1"/>
    </source>
</evidence>
<dbReference type="NCBIfam" id="TIGR00412">
    <property type="entry name" value="redox_disulf_2"/>
    <property type="match status" value="1"/>
</dbReference>
<dbReference type="InterPro" id="IPR036249">
    <property type="entry name" value="Thioredoxin-like_sf"/>
</dbReference>
<dbReference type="RefSeq" id="WP_073611820.1">
    <property type="nucleotide sequence ID" value="NZ_FRFE01000002.1"/>
</dbReference>
<dbReference type="SUPFAM" id="SSF52833">
    <property type="entry name" value="Thioredoxin-like"/>
    <property type="match status" value="1"/>
</dbReference>
<evidence type="ECO:0000313" key="5">
    <source>
        <dbReference type="Proteomes" id="UP000184603"/>
    </source>
</evidence>
<dbReference type="AlphaFoldDB" id="A0A1M7XXG0"/>
<accession>A0A1M7XXG0</accession>
<dbReference type="STRING" id="1121416.SAMN02745220_00446"/>
<keyword evidence="5" id="KW-1185">Reference proteome</keyword>
<dbReference type="InterPro" id="IPR012336">
    <property type="entry name" value="Thioredoxin-like_fold"/>
</dbReference>